<feature type="compositionally biased region" description="Low complexity" evidence="1">
    <location>
        <begin position="26"/>
        <end position="41"/>
    </location>
</feature>
<dbReference type="EMBL" id="JAOQAZ010000022">
    <property type="protein sequence ID" value="KAJ4254483.1"/>
    <property type="molecule type" value="Genomic_DNA"/>
</dbReference>
<comment type="caution">
    <text evidence="2">The sequence shown here is derived from an EMBL/GenBank/DDBJ whole genome shotgun (WGS) entry which is preliminary data.</text>
</comment>
<evidence type="ECO:0000313" key="3">
    <source>
        <dbReference type="Proteomes" id="UP001152049"/>
    </source>
</evidence>
<dbReference type="Proteomes" id="UP001152049">
    <property type="component" value="Unassembled WGS sequence"/>
</dbReference>
<reference evidence="2" key="1">
    <citation type="submission" date="2022-09" db="EMBL/GenBank/DDBJ databases">
        <title>Fusarium specimens isolated from Avocado Roots.</title>
        <authorList>
            <person name="Stajich J."/>
            <person name="Roper C."/>
            <person name="Heimlech-Rivalta G."/>
        </authorList>
    </citation>
    <scope>NUCLEOTIDE SEQUENCE</scope>
    <source>
        <strain evidence="2">CF00136</strain>
    </source>
</reference>
<organism evidence="2 3">
    <name type="scientific">Fusarium torreyae</name>
    <dbReference type="NCBI Taxonomy" id="1237075"/>
    <lineage>
        <taxon>Eukaryota</taxon>
        <taxon>Fungi</taxon>
        <taxon>Dikarya</taxon>
        <taxon>Ascomycota</taxon>
        <taxon>Pezizomycotina</taxon>
        <taxon>Sordariomycetes</taxon>
        <taxon>Hypocreomycetidae</taxon>
        <taxon>Hypocreales</taxon>
        <taxon>Nectriaceae</taxon>
        <taxon>Fusarium</taxon>
    </lineage>
</organism>
<feature type="compositionally biased region" description="Polar residues" evidence="1">
    <location>
        <begin position="49"/>
        <end position="63"/>
    </location>
</feature>
<sequence>MSSYNNNTPHERTRQAFAPVSEQGEPSMSPMATTPTPISSMPAPPHPATSSMSQPPLVVSSTPRPTFSILPPPATIMHPPWCPRGHPAGLVHTTFNPQNPVRQDYPPLDSRVDVHWPQNVGRVLGPEYVGVWPNLDSMVNEFEMVFRQNQGRVAALGRQWNLRELETAARLRAWRVPDWALAFLLGSPSTVPGPYLLNRFASWAHDEMWRLEQVNRMM</sequence>
<name>A0A9W8RV93_9HYPO</name>
<evidence type="ECO:0000256" key="1">
    <source>
        <dbReference type="SAM" id="MobiDB-lite"/>
    </source>
</evidence>
<dbReference type="AlphaFoldDB" id="A0A9W8RV93"/>
<keyword evidence="3" id="KW-1185">Reference proteome</keyword>
<feature type="region of interest" description="Disordered" evidence="1">
    <location>
        <begin position="1"/>
        <end position="63"/>
    </location>
</feature>
<dbReference type="OrthoDB" id="5034114at2759"/>
<evidence type="ECO:0000313" key="2">
    <source>
        <dbReference type="EMBL" id="KAJ4254483.1"/>
    </source>
</evidence>
<proteinExistence type="predicted"/>
<accession>A0A9W8RV93</accession>
<protein>
    <submittedName>
        <fullName evidence="2">Uncharacterized protein</fullName>
    </submittedName>
</protein>
<gene>
    <name evidence="2" type="ORF">NW762_010082</name>
</gene>